<evidence type="ECO:0000256" key="3">
    <source>
        <dbReference type="ARBA" id="ARBA00022512"/>
    </source>
</evidence>
<dbReference type="PANTHER" id="PTHR31375">
    <property type="match status" value="1"/>
</dbReference>
<dbReference type="Gene3D" id="2.160.20.10">
    <property type="entry name" value="Single-stranded right-handed beta-helix, Pectin lyase-like"/>
    <property type="match status" value="1"/>
</dbReference>
<dbReference type="InterPro" id="IPR056454">
    <property type="entry name" value="Beta-prop_IP5PC_F"/>
</dbReference>
<dbReference type="GO" id="GO:0004650">
    <property type="term" value="F:polygalacturonase activity"/>
    <property type="evidence" value="ECO:0007669"/>
    <property type="project" value="InterPro"/>
</dbReference>
<accession>A0A8S9PTP9</accession>
<dbReference type="PROSITE" id="PS00502">
    <property type="entry name" value="POLYGALACTURONASE"/>
    <property type="match status" value="1"/>
</dbReference>
<evidence type="ECO:0000256" key="8">
    <source>
        <dbReference type="PROSITE-ProRule" id="PRU10052"/>
    </source>
</evidence>
<dbReference type="GO" id="GO:0005975">
    <property type="term" value="P:carbohydrate metabolic process"/>
    <property type="evidence" value="ECO:0007669"/>
    <property type="project" value="InterPro"/>
</dbReference>
<evidence type="ECO:0000259" key="9">
    <source>
        <dbReference type="Pfam" id="PF23754"/>
    </source>
</evidence>
<name>A0A8S9PTP9_BRACR</name>
<feature type="active site" evidence="8">
    <location>
        <position position="315"/>
    </location>
</feature>
<dbReference type="InterPro" id="IPR012334">
    <property type="entry name" value="Pectin_lyas_fold"/>
</dbReference>
<comment type="subcellular location">
    <subcellularLocation>
        <location evidence="1">Secreted</location>
        <location evidence="1">Cell wall</location>
    </subcellularLocation>
</comment>
<dbReference type="InterPro" id="IPR011047">
    <property type="entry name" value="Quinoprotein_ADH-like_sf"/>
</dbReference>
<dbReference type="InterPro" id="IPR000743">
    <property type="entry name" value="Glyco_hydro_28"/>
</dbReference>
<reference evidence="10" key="1">
    <citation type="submission" date="2019-12" db="EMBL/GenBank/DDBJ databases">
        <title>Genome sequencing and annotation of Brassica cretica.</title>
        <authorList>
            <person name="Studholme D.J."/>
            <person name="Sarris P."/>
        </authorList>
    </citation>
    <scope>NUCLEOTIDE SEQUENCE</scope>
    <source>
        <strain evidence="10">PFS-109/04</strain>
        <tissue evidence="10">Leaf</tissue>
    </source>
</reference>
<dbReference type="GO" id="GO:0071555">
    <property type="term" value="P:cell wall organization"/>
    <property type="evidence" value="ECO:0007669"/>
    <property type="project" value="UniProtKB-KW"/>
</dbReference>
<dbReference type="InterPro" id="IPR011050">
    <property type="entry name" value="Pectin_lyase_fold/virulence"/>
</dbReference>
<keyword evidence="6" id="KW-0326">Glycosidase</keyword>
<feature type="domain" description="IP5PC-F beta-propeller" evidence="9">
    <location>
        <begin position="2"/>
        <end position="226"/>
    </location>
</feature>
<evidence type="ECO:0000256" key="5">
    <source>
        <dbReference type="ARBA" id="ARBA00022801"/>
    </source>
</evidence>
<dbReference type="InterPro" id="IPR006626">
    <property type="entry name" value="PbH1"/>
</dbReference>
<evidence type="ECO:0000256" key="4">
    <source>
        <dbReference type="ARBA" id="ARBA00022525"/>
    </source>
</evidence>
<gene>
    <name evidence="10" type="ORF">F2Q69_00050813</name>
</gene>
<proteinExistence type="inferred from homology"/>
<evidence type="ECO:0000313" key="10">
    <source>
        <dbReference type="EMBL" id="KAF3521812.1"/>
    </source>
</evidence>
<keyword evidence="5" id="KW-0378">Hydrolase</keyword>
<comment type="similarity">
    <text evidence="2">Belongs to the glycosyl hydrolase 28 family.</text>
</comment>
<dbReference type="Pfam" id="PF23754">
    <property type="entry name" value="Beta-prop_IP5PC_F"/>
    <property type="match status" value="1"/>
</dbReference>
<dbReference type="EMBL" id="QGKX02001347">
    <property type="protein sequence ID" value="KAF3521812.1"/>
    <property type="molecule type" value="Genomic_DNA"/>
</dbReference>
<dbReference type="Proteomes" id="UP000712600">
    <property type="component" value="Unassembled WGS sequence"/>
</dbReference>
<organism evidence="10 11">
    <name type="scientific">Brassica cretica</name>
    <name type="common">Mustard</name>
    <dbReference type="NCBI Taxonomy" id="69181"/>
    <lineage>
        <taxon>Eukaryota</taxon>
        <taxon>Viridiplantae</taxon>
        <taxon>Streptophyta</taxon>
        <taxon>Embryophyta</taxon>
        <taxon>Tracheophyta</taxon>
        <taxon>Spermatophyta</taxon>
        <taxon>Magnoliopsida</taxon>
        <taxon>eudicotyledons</taxon>
        <taxon>Gunneridae</taxon>
        <taxon>Pentapetalae</taxon>
        <taxon>rosids</taxon>
        <taxon>malvids</taxon>
        <taxon>Brassicales</taxon>
        <taxon>Brassicaceae</taxon>
        <taxon>Brassiceae</taxon>
        <taxon>Brassica</taxon>
    </lineage>
</organism>
<keyword evidence="4" id="KW-0964">Secreted</keyword>
<dbReference type="AlphaFoldDB" id="A0A8S9PTP9"/>
<evidence type="ECO:0000256" key="7">
    <source>
        <dbReference type="ARBA" id="ARBA00023316"/>
    </source>
</evidence>
<dbReference type="SUPFAM" id="SSF50998">
    <property type="entry name" value="Quinoprotein alcohol dehydrogenase-like"/>
    <property type="match status" value="1"/>
</dbReference>
<evidence type="ECO:0000256" key="6">
    <source>
        <dbReference type="ARBA" id="ARBA00023295"/>
    </source>
</evidence>
<comment type="caution">
    <text evidence="10">The sequence shown here is derived from an EMBL/GenBank/DDBJ whole genome shotgun (WGS) entry which is preliminary data.</text>
</comment>
<evidence type="ECO:0000256" key="1">
    <source>
        <dbReference type="ARBA" id="ARBA00004191"/>
    </source>
</evidence>
<dbReference type="SMART" id="SM00710">
    <property type="entry name" value="PbH1"/>
    <property type="match status" value="3"/>
</dbReference>
<protein>
    <recommendedName>
        <fullName evidence="9">IP5PC-F beta-propeller domain-containing protein</fullName>
    </recommendedName>
</protein>
<evidence type="ECO:0000256" key="2">
    <source>
        <dbReference type="ARBA" id="ARBA00008834"/>
    </source>
</evidence>
<keyword evidence="7" id="KW-0961">Cell wall biogenesis/degradation</keyword>
<sequence length="466" mass="50965">MEQRHMAVISVERSYIDPRNQTSAYGFANTLTSDVTFLVSDHTRAKVWSASPLTFALWDARTRDLIKVFNIDGQLENRNDMSAFPDFGIDEDAKMRIATASRKEKSQSSLGFFQRSRNALMGAADAVRRAAVKGGFCDDSKRTEAIVTSADGLIWTGTANGVVMRWDGNGNCLQEFSYQSSGILCMFTFCSRLWVGYSNGTVQVLDLEGKLLGGWVAHSGPTIRFMDSYNVKIKGVLSLNSQLFHIAINRCNNVKIEDIRIIAPDDSPNTDGIHIQKSTDIEVRNASIKTGDDCISIGPGTKNLMVDGITCGPGHGISIGSLAKDLEEEGVVNVTVKKAVFVRTDNGIRIKSWPRHSKGFVERVRFLGALMVNVSYPILIDQNYCPGDSYCPTEESGIKINDVIYSGIMGTSATKVAIKMDCSDRFPCTQIRMQAINLTYNGGEAKTSCINASGKQLGLVIPNGCL</sequence>
<evidence type="ECO:0000313" key="11">
    <source>
        <dbReference type="Proteomes" id="UP000712600"/>
    </source>
</evidence>
<dbReference type="FunFam" id="2.160.20.10:FF:000111">
    <property type="entry name" value="Pectin lyase-like superfamily protein"/>
    <property type="match status" value="1"/>
</dbReference>
<dbReference type="SUPFAM" id="SSF51126">
    <property type="entry name" value="Pectin lyase-like"/>
    <property type="match status" value="1"/>
</dbReference>
<keyword evidence="3" id="KW-0134">Cell wall</keyword>